<name>A0A2M4D8B6_ANODA</name>
<reference evidence="2" key="1">
    <citation type="submission" date="2018-01" db="EMBL/GenBank/DDBJ databases">
        <title>An insight into the sialome of Amazonian anophelines.</title>
        <authorList>
            <person name="Ribeiro J.M."/>
            <person name="Scarpassa V."/>
            <person name="Calvo E."/>
        </authorList>
    </citation>
    <scope>NUCLEOTIDE SEQUENCE</scope>
</reference>
<accession>A0A2M4D8B6</accession>
<sequence>MHTNTTLGVWALLGRCVWASTASPLLYSPLNYLARAFDGVRRLAASQASSYPFFCIKPHAAQQSTAHTRHTRHTTLLLITLLLL</sequence>
<dbReference type="EMBL" id="GGFL01009627">
    <property type="protein sequence ID" value="MBW73805.1"/>
    <property type="molecule type" value="Transcribed_RNA"/>
</dbReference>
<dbReference type="AlphaFoldDB" id="A0A2M4D8B6"/>
<feature type="signal peptide" evidence="1">
    <location>
        <begin position="1"/>
        <end position="22"/>
    </location>
</feature>
<keyword evidence="1" id="KW-0732">Signal</keyword>
<evidence type="ECO:0000313" key="2">
    <source>
        <dbReference type="EMBL" id="MBW73805.1"/>
    </source>
</evidence>
<organism evidence="2">
    <name type="scientific">Anopheles darlingi</name>
    <name type="common">Mosquito</name>
    <dbReference type="NCBI Taxonomy" id="43151"/>
    <lineage>
        <taxon>Eukaryota</taxon>
        <taxon>Metazoa</taxon>
        <taxon>Ecdysozoa</taxon>
        <taxon>Arthropoda</taxon>
        <taxon>Hexapoda</taxon>
        <taxon>Insecta</taxon>
        <taxon>Pterygota</taxon>
        <taxon>Neoptera</taxon>
        <taxon>Endopterygota</taxon>
        <taxon>Diptera</taxon>
        <taxon>Nematocera</taxon>
        <taxon>Culicoidea</taxon>
        <taxon>Culicidae</taxon>
        <taxon>Anophelinae</taxon>
        <taxon>Anopheles</taxon>
    </lineage>
</organism>
<proteinExistence type="predicted"/>
<evidence type="ECO:0000256" key="1">
    <source>
        <dbReference type="SAM" id="SignalP"/>
    </source>
</evidence>
<feature type="chain" id="PRO_5014766482" evidence="1">
    <location>
        <begin position="23"/>
        <end position="84"/>
    </location>
</feature>
<protein>
    <submittedName>
        <fullName evidence="2">Putative secreted protein</fullName>
    </submittedName>
</protein>